<protein>
    <submittedName>
        <fullName evidence="1">Uncharacterized protein</fullName>
    </submittedName>
</protein>
<proteinExistence type="predicted"/>
<sequence length="406" mass="44759">MLPPKTHPRWRELVCGKVRVNFTLLATKFFMARVTGASKNDPSPENLARLIDEAYSFFSKNEKFALRDIEAIFGERKPPVRNLHTFDETAALIRSGRNALLAGDEALLRQLPRGNWVGGTCPYFIGEEGGTMSREKIFVTVLPDEVTAIATRFYDARELRTIAADGPDNGFTFLIIPAFAPVHQSFAENVRDYAGIFDRPLLGWIAGSALKDADRGRPLVFDGRSGESSTDHAVAVHATLRPRVVAEIGIVNLFTPDGGDSITVDKAGFSCTDACVNGVRTNLAQYLVDAKVDTRLPLVADYFDAMVNVSVRSIDATRGEVSFYAPLFPNVTYRLARPVENYEAAFSREVRRIGAVPTLAMNCILNYTYGALEGKCAGDIRCPVTFGEIAYGLLNQTLVYMVLRRV</sequence>
<gene>
    <name evidence="1" type="ORF">KL86APRO_12087</name>
</gene>
<accession>A0A212K433</accession>
<dbReference type="Pfam" id="PF22396">
    <property type="entry name" value="DUF6976"/>
    <property type="match status" value="1"/>
</dbReference>
<evidence type="ECO:0000313" key="1">
    <source>
        <dbReference type="EMBL" id="SBW06285.1"/>
    </source>
</evidence>
<organism evidence="1">
    <name type="scientific">uncultured Alphaproteobacteria bacterium</name>
    <dbReference type="NCBI Taxonomy" id="91750"/>
    <lineage>
        <taxon>Bacteria</taxon>
        <taxon>Pseudomonadati</taxon>
        <taxon>Pseudomonadota</taxon>
        <taxon>Alphaproteobacteria</taxon>
        <taxon>environmental samples</taxon>
    </lineage>
</organism>
<reference evidence="1" key="1">
    <citation type="submission" date="2016-04" db="EMBL/GenBank/DDBJ databases">
        <authorList>
            <person name="Evans L.H."/>
            <person name="Alamgir A."/>
            <person name="Owens N."/>
            <person name="Weber N.D."/>
            <person name="Virtaneva K."/>
            <person name="Barbian K."/>
            <person name="Babar A."/>
            <person name="Rosenke K."/>
        </authorList>
    </citation>
    <scope>NUCLEOTIDE SEQUENCE</scope>
    <source>
        <strain evidence="1">86</strain>
    </source>
</reference>
<dbReference type="AlphaFoldDB" id="A0A212K433"/>
<name>A0A212K433_9PROT</name>
<dbReference type="EMBL" id="FLUO01000001">
    <property type="protein sequence ID" value="SBW06285.1"/>
    <property type="molecule type" value="Genomic_DNA"/>
</dbReference>
<dbReference type="InterPro" id="IPR054249">
    <property type="entry name" value="DUF6976"/>
</dbReference>